<dbReference type="SUPFAM" id="SSF51445">
    <property type="entry name" value="(Trans)glycosidases"/>
    <property type="match status" value="1"/>
</dbReference>
<dbReference type="Proteomes" id="UP000514509">
    <property type="component" value="Chromosome"/>
</dbReference>
<dbReference type="Pfam" id="PF18962">
    <property type="entry name" value="Por_Secre_tail"/>
    <property type="match status" value="1"/>
</dbReference>
<organism evidence="3 4">
    <name type="scientific">Adhaeribacter radiodurans</name>
    <dbReference type="NCBI Taxonomy" id="2745197"/>
    <lineage>
        <taxon>Bacteria</taxon>
        <taxon>Pseudomonadati</taxon>
        <taxon>Bacteroidota</taxon>
        <taxon>Cytophagia</taxon>
        <taxon>Cytophagales</taxon>
        <taxon>Hymenobacteraceae</taxon>
        <taxon>Adhaeribacter</taxon>
    </lineage>
</organism>
<dbReference type="InterPro" id="IPR017853">
    <property type="entry name" value="GH"/>
</dbReference>
<dbReference type="InterPro" id="IPR011658">
    <property type="entry name" value="PA14_dom"/>
</dbReference>
<dbReference type="NCBIfam" id="TIGR04183">
    <property type="entry name" value="Por_Secre_tail"/>
    <property type="match status" value="1"/>
</dbReference>
<dbReference type="KEGG" id="add:HUW48_06415"/>
<reference evidence="3 4" key="1">
    <citation type="submission" date="2020-06" db="EMBL/GenBank/DDBJ databases">
        <authorList>
            <person name="Hwang Y.J."/>
        </authorList>
    </citation>
    <scope>NUCLEOTIDE SEQUENCE [LARGE SCALE GENOMIC DNA]</scope>
    <source>
        <strain evidence="3 4">KUDC8001</strain>
    </source>
</reference>
<sequence length="1169" mass="130927">MRVPFFTIVLILISLLSFAQQEERIRFTSITTTEDTGLDYSPWLDDNLQHLVKSSWLPANLKYVDVTLKLEKRSKIKKLSFYDHEGVFTAKPAEVYALNGKQKVFLGLFKGEAYLSFVDLLLKEPTWADAIIIRKYNNNIPQKIKVFGLPASKIQSIINFPALASKRVGGAPFDLLATSNNPRTPIIFTSTNPSVVTVSNVGGTWKATVLAPGVAKITASQAGSTNYIAAQNVTREQVVQPAITSLTGKIPIDSRRWYQLNNTSNSLVALFDGKTDKRIETGWSKILNTYDSYYPILKGEELVIQSIKFYDGEGHNKDNPMTLSVITNDWKRIPIATFLGEKYNTWVGPNPSNPENFKLQTPLKNIKYLVITTSWAYPTEIEIYGTYKTTSGTIAPVTLAPKKEIKLKDAFGVNAFEWDFLEPNNPVIIDETRMKLVKGFSGIRHYLDWERLESKEGSYTYNPAHSGGWNYDAIYERCKAEKIEVLACLKTLPHWMMATYPEKERDDENVPVKYGKNFSDPKSYIEQAKVAFQFAARYGSNKKVNPALLSVNKNQRWTNDGINTVKIGLDLIKYIECDNERDKWWKGRKAYQTAREYAANLSAFYDGHKNTMGPGVGVKNADPNMKVVMGGLALPSIDYVKGMIDWCKEFRGYNPDGSVNLCWDVLNYHLYATDAQTLQGESPSRGAAPEVSEAGKVAADFVQMAHEYTKDMPVWITELGYDFNQASPLKAVAVGKKSVLATQADWILRSSLLYARMGIDKTFFFIMYDPTDPANPMQFSSMGLVNNNKTRRPAADYIYQVKKQFGEYTYKETLLNDPIVDRYELNGQSAYALVVPNEVDRTTDYFLDIGKSPFAYVYRPKIGQDAMEKQKIYPKNGKVEIVVTETPVFVVPEPINNCTASGTILKEQWSGIAGKLITAVPVQKTPTSSVQLKQFESQGNSQDNYGARIRGYICPPQSGAYTFRIAGDDSGELWLSTDDNPANKKKIAEFKSYTTFRQWDKFASQKSAKINLIAGKRYYVEALHKEATGKDYISVSWQLPNGVVEAPISGSRLSPFKPSGAESSNSQTSRLVVDSSNNHSAEQAASFITYPNPFKKQLNIQYNPEETGETTVGLYNAQGKLVRQLFTGKTEAGVTKHVTFNAEGIAPGMYIVLLNTGAKVLTQKVILTK</sequence>
<dbReference type="SMART" id="SM00758">
    <property type="entry name" value="PA14"/>
    <property type="match status" value="1"/>
</dbReference>
<evidence type="ECO:0000259" key="2">
    <source>
        <dbReference type="PROSITE" id="PS51820"/>
    </source>
</evidence>
<dbReference type="InterPro" id="IPR008964">
    <property type="entry name" value="Invasin/intimin_cell_adhesion"/>
</dbReference>
<dbReference type="Gene3D" id="3.20.20.80">
    <property type="entry name" value="Glycosidases"/>
    <property type="match status" value="1"/>
</dbReference>
<accession>A0A7L7L4G5</accession>
<dbReference type="SUPFAM" id="SSF56988">
    <property type="entry name" value="Anthrax protective antigen"/>
    <property type="match status" value="1"/>
</dbReference>
<dbReference type="PANTHER" id="PTHR46769">
    <property type="entry name" value="POLYCYSTIC KIDNEY AND HEPATIC DISEASE 1 (AUTOSOMAL RECESSIVE)-LIKE 1"/>
    <property type="match status" value="1"/>
</dbReference>
<reference evidence="3 4" key="2">
    <citation type="submission" date="2020-08" db="EMBL/GenBank/DDBJ databases">
        <title>Adhaeribacter dokdonensis sp. nov., isolated from the rhizosphere of Elymus tsukushiensis, a plant native to the Dokdo Islands, Republic of Korea.</title>
        <authorList>
            <person name="Ghim S.Y."/>
        </authorList>
    </citation>
    <scope>NUCLEOTIDE SEQUENCE [LARGE SCALE GENOMIC DNA]</scope>
    <source>
        <strain evidence="3 4">KUDC8001</strain>
    </source>
</reference>
<dbReference type="AlphaFoldDB" id="A0A7L7L4G5"/>
<name>A0A7L7L4G5_9BACT</name>
<evidence type="ECO:0000256" key="1">
    <source>
        <dbReference type="ARBA" id="ARBA00022729"/>
    </source>
</evidence>
<dbReference type="PROSITE" id="PS51820">
    <property type="entry name" value="PA14"/>
    <property type="match status" value="1"/>
</dbReference>
<protein>
    <submittedName>
        <fullName evidence="3">T9SS type A sorting domain-containing protein</fullName>
    </submittedName>
</protein>
<proteinExistence type="predicted"/>
<dbReference type="RefSeq" id="WP_182414896.1">
    <property type="nucleotide sequence ID" value="NZ_CP055153.1"/>
</dbReference>
<evidence type="ECO:0000313" key="4">
    <source>
        <dbReference type="Proteomes" id="UP000514509"/>
    </source>
</evidence>
<dbReference type="InterPro" id="IPR052387">
    <property type="entry name" value="Fibrocystin"/>
</dbReference>
<dbReference type="Pfam" id="PF07691">
    <property type="entry name" value="PA14"/>
    <property type="match status" value="1"/>
</dbReference>
<gene>
    <name evidence="3" type="ORF">HUW48_06415</name>
</gene>
<dbReference type="InterPro" id="IPR026444">
    <property type="entry name" value="Secre_tail"/>
</dbReference>
<keyword evidence="4" id="KW-1185">Reference proteome</keyword>
<dbReference type="InterPro" id="IPR037524">
    <property type="entry name" value="PA14/GLEYA"/>
</dbReference>
<dbReference type="PANTHER" id="PTHR46769:SF2">
    <property type="entry name" value="FIBROCYSTIN-L ISOFORM 2 PRECURSOR-RELATED"/>
    <property type="match status" value="1"/>
</dbReference>
<dbReference type="Gene3D" id="2.60.120.1560">
    <property type="match status" value="1"/>
</dbReference>
<evidence type="ECO:0000313" key="3">
    <source>
        <dbReference type="EMBL" id="QMU27702.1"/>
    </source>
</evidence>
<feature type="domain" description="PA14" evidence="2">
    <location>
        <begin position="899"/>
        <end position="1052"/>
    </location>
</feature>
<keyword evidence="1" id="KW-0732">Signal</keyword>
<dbReference type="SUPFAM" id="SSF49373">
    <property type="entry name" value="Invasin/intimin cell-adhesion fragments"/>
    <property type="match status" value="1"/>
</dbReference>
<dbReference type="EMBL" id="CP055153">
    <property type="protein sequence ID" value="QMU27702.1"/>
    <property type="molecule type" value="Genomic_DNA"/>
</dbReference>